<dbReference type="OrthoDB" id="2148418at2759"/>
<evidence type="ECO:0000313" key="4">
    <source>
        <dbReference type="Proteomes" id="UP000245207"/>
    </source>
</evidence>
<sequence length="203" mass="23355">MEEHSSSSPCDDNSHFDGNCFSCYMKHGECKNIFIEWRKCVEEGEKNDENIINKCFQITSDLRKCMETNQDHYDEALKAEEDPAYKIFMILQAQKEADRRVTTQAQASRHLHYYDTVQSQALYFSGIMKVRACVFACVLKVIVGKQAQKKPESLKVAVLGKHDFMEFYLTAYSMIVIFHLSSVILFPSSTLEQCDHILLTSPL</sequence>
<organism evidence="3 4">
    <name type="scientific">Artemisia annua</name>
    <name type="common">Sweet wormwood</name>
    <dbReference type="NCBI Taxonomy" id="35608"/>
    <lineage>
        <taxon>Eukaryota</taxon>
        <taxon>Viridiplantae</taxon>
        <taxon>Streptophyta</taxon>
        <taxon>Embryophyta</taxon>
        <taxon>Tracheophyta</taxon>
        <taxon>Spermatophyta</taxon>
        <taxon>Magnoliopsida</taxon>
        <taxon>eudicotyledons</taxon>
        <taxon>Gunneridae</taxon>
        <taxon>Pentapetalae</taxon>
        <taxon>asterids</taxon>
        <taxon>campanulids</taxon>
        <taxon>Asterales</taxon>
        <taxon>Asteraceae</taxon>
        <taxon>Asteroideae</taxon>
        <taxon>Anthemideae</taxon>
        <taxon>Artemisiinae</taxon>
        <taxon>Artemisia</taxon>
    </lineage>
</organism>
<keyword evidence="1" id="KW-0812">Transmembrane</keyword>
<gene>
    <name evidence="3" type="ORF">CTI12_AA481530</name>
</gene>
<evidence type="ECO:0000256" key="1">
    <source>
        <dbReference type="SAM" id="Phobius"/>
    </source>
</evidence>
<name>A0A2U1LK00_ARTAN</name>
<dbReference type="SMART" id="SM01227">
    <property type="entry name" value="GCK"/>
    <property type="match status" value="1"/>
</dbReference>
<keyword evidence="1" id="KW-1133">Transmembrane helix</keyword>
<feature type="transmembrane region" description="Helical" evidence="1">
    <location>
        <begin position="121"/>
        <end position="143"/>
    </location>
</feature>
<comment type="caution">
    <text evidence="3">The sequence shown here is derived from an EMBL/GenBank/DDBJ whole genome shotgun (WGS) entry which is preliminary data.</text>
</comment>
<feature type="transmembrane region" description="Helical" evidence="1">
    <location>
        <begin position="164"/>
        <end position="186"/>
    </location>
</feature>
<dbReference type="Pfam" id="PF07802">
    <property type="entry name" value="GCK"/>
    <property type="match status" value="1"/>
</dbReference>
<dbReference type="PANTHER" id="PTHR34357">
    <property type="entry name" value="F7A19.14 PROTEIN-RELATED"/>
    <property type="match status" value="1"/>
</dbReference>
<dbReference type="PANTHER" id="PTHR34357:SF2">
    <property type="entry name" value="F26F24.3-RELATED"/>
    <property type="match status" value="1"/>
</dbReference>
<keyword evidence="1" id="KW-0472">Membrane</keyword>
<protein>
    <submittedName>
        <fullName evidence="3">GCK</fullName>
    </submittedName>
</protein>
<feature type="domain" description="GCK" evidence="2">
    <location>
        <begin position="18"/>
        <end position="88"/>
    </location>
</feature>
<dbReference type="AlphaFoldDB" id="A0A2U1LK00"/>
<evidence type="ECO:0000313" key="3">
    <source>
        <dbReference type="EMBL" id="PWA49323.1"/>
    </source>
</evidence>
<proteinExistence type="predicted"/>
<reference evidence="3 4" key="1">
    <citation type="journal article" date="2018" name="Mol. Plant">
        <title>The genome of Artemisia annua provides insight into the evolution of Asteraceae family and artemisinin biosynthesis.</title>
        <authorList>
            <person name="Shen Q."/>
            <person name="Zhang L."/>
            <person name="Liao Z."/>
            <person name="Wang S."/>
            <person name="Yan T."/>
            <person name="Shi P."/>
            <person name="Liu M."/>
            <person name="Fu X."/>
            <person name="Pan Q."/>
            <person name="Wang Y."/>
            <person name="Lv Z."/>
            <person name="Lu X."/>
            <person name="Zhang F."/>
            <person name="Jiang W."/>
            <person name="Ma Y."/>
            <person name="Chen M."/>
            <person name="Hao X."/>
            <person name="Li L."/>
            <person name="Tang Y."/>
            <person name="Lv G."/>
            <person name="Zhou Y."/>
            <person name="Sun X."/>
            <person name="Brodelius P.E."/>
            <person name="Rose J.K.C."/>
            <person name="Tang K."/>
        </authorList>
    </citation>
    <scope>NUCLEOTIDE SEQUENCE [LARGE SCALE GENOMIC DNA]</scope>
    <source>
        <strain evidence="4">cv. Huhao1</strain>
        <tissue evidence="3">Leaf</tissue>
    </source>
</reference>
<dbReference type="STRING" id="35608.A0A2U1LK00"/>
<dbReference type="EMBL" id="PKPP01008984">
    <property type="protein sequence ID" value="PWA49323.1"/>
    <property type="molecule type" value="Genomic_DNA"/>
</dbReference>
<evidence type="ECO:0000259" key="2">
    <source>
        <dbReference type="SMART" id="SM01227"/>
    </source>
</evidence>
<dbReference type="InterPro" id="IPR012891">
    <property type="entry name" value="GCK_dom"/>
</dbReference>
<accession>A0A2U1LK00</accession>
<dbReference type="Proteomes" id="UP000245207">
    <property type="component" value="Unassembled WGS sequence"/>
</dbReference>
<keyword evidence="4" id="KW-1185">Reference proteome</keyword>